<reference evidence="2" key="1">
    <citation type="submission" date="2020-05" db="EMBL/GenBank/DDBJ databases">
        <title>Mycena genomes resolve the evolution of fungal bioluminescence.</title>
        <authorList>
            <person name="Tsai I.J."/>
        </authorList>
    </citation>
    <scope>NUCLEOTIDE SEQUENCE</scope>
    <source>
        <strain evidence="2">CCC161011</strain>
    </source>
</reference>
<name>A0A8H6YTQ1_9AGAR</name>
<proteinExistence type="predicted"/>
<sequence length="186" mass="20187">MLSKLLAFGITALTLVHAAPAVNRAPLAISCSFNVQSTDTFTNAIASNLERGTYLITSVPKGDKQPLRSFTVHDLAIVGPEKPGAFAEWDVHPVTENAVTFTNKETHLPLVVNRDVCLDTFSPAPPSAPATHFAVEPAGHDDKGQPVYEVKLVNENLVWTVDNVSLRPAQGKPEQLWHFGQIEKAK</sequence>
<keyword evidence="3" id="KW-1185">Reference proteome</keyword>
<keyword evidence="1" id="KW-0732">Signal</keyword>
<comment type="caution">
    <text evidence="2">The sequence shown here is derived from an EMBL/GenBank/DDBJ whole genome shotgun (WGS) entry which is preliminary data.</text>
</comment>
<feature type="signal peptide" evidence="1">
    <location>
        <begin position="1"/>
        <end position="18"/>
    </location>
</feature>
<dbReference type="Proteomes" id="UP000620124">
    <property type="component" value="Unassembled WGS sequence"/>
</dbReference>
<evidence type="ECO:0000256" key="1">
    <source>
        <dbReference type="SAM" id="SignalP"/>
    </source>
</evidence>
<evidence type="ECO:0000313" key="2">
    <source>
        <dbReference type="EMBL" id="KAF7364636.1"/>
    </source>
</evidence>
<dbReference type="CDD" id="cd23714">
    <property type="entry name" value="beta-trefoil_Ricin_MtaL"/>
    <property type="match status" value="1"/>
</dbReference>
<dbReference type="Gene3D" id="2.80.10.50">
    <property type="match status" value="1"/>
</dbReference>
<dbReference type="EMBL" id="JACAZI010000003">
    <property type="protein sequence ID" value="KAF7364636.1"/>
    <property type="molecule type" value="Genomic_DNA"/>
</dbReference>
<gene>
    <name evidence="2" type="ORF">MVEN_00332900</name>
</gene>
<dbReference type="AlphaFoldDB" id="A0A8H6YTQ1"/>
<accession>A0A8H6YTQ1</accession>
<protein>
    <submittedName>
        <fullName evidence="2">Uncharacterized protein</fullName>
    </submittedName>
</protein>
<feature type="chain" id="PRO_5034424914" evidence="1">
    <location>
        <begin position="19"/>
        <end position="186"/>
    </location>
</feature>
<dbReference type="OrthoDB" id="2972047at2759"/>
<evidence type="ECO:0000313" key="3">
    <source>
        <dbReference type="Proteomes" id="UP000620124"/>
    </source>
</evidence>
<organism evidence="2 3">
    <name type="scientific">Mycena venus</name>
    <dbReference type="NCBI Taxonomy" id="2733690"/>
    <lineage>
        <taxon>Eukaryota</taxon>
        <taxon>Fungi</taxon>
        <taxon>Dikarya</taxon>
        <taxon>Basidiomycota</taxon>
        <taxon>Agaricomycotina</taxon>
        <taxon>Agaricomycetes</taxon>
        <taxon>Agaricomycetidae</taxon>
        <taxon>Agaricales</taxon>
        <taxon>Marasmiineae</taxon>
        <taxon>Mycenaceae</taxon>
        <taxon>Mycena</taxon>
    </lineage>
</organism>